<dbReference type="Pfam" id="PF05036">
    <property type="entry name" value="SPOR"/>
    <property type="match status" value="1"/>
</dbReference>
<feature type="domain" description="SPOR" evidence="2">
    <location>
        <begin position="46"/>
        <end position="115"/>
    </location>
</feature>
<dbReference type="RefSeq" id="WP_026812512.1">
    <property type="nucleotide sequence ID" value="NZ_BMWP01000007.1"/>
</dbReference>
<gene>
    <name evidence="3" type="ORF">GCM10007383_13850</name>
</gene>
<reference evidence="3" key="2">
    <citation type="submission" date="2020-09" db="EMBL/GenBank/DDBJ databases">
        <authorList>
            <person name="Sun Q."/>
            <person name="Kim S."/>
        </authorList>
    </citation>
    <scope>NUCLEOTIDE SEQUENCE</scope>
    <source>
        <strain evidence="3">KCTC 12113</strain>
    </source>
</reference>
<proteinExistence type="predicted"/>
<comment type="caution">
    <text evidence="3">The sequence shown here is derived from an EMBL/GenBank/DDBJ whole genome shotgun (WGS) entry which is preliminary data.</text>
</comment>
<dbReference type="EMBL" id="BMWP01000007">
    <property type="protein sequence ID" value="GGW29839.1"/>
    <property type="molecule type" value="Genomic_DNA"/>
</dbReference>
<dbReference type="Gene3D" id="3.30.70.1070">
    <property type="entry name" value="Sporulation related repeat"/>
    <property type="match status" value="1"/>
</dbReference>
<dbReference type="SUPFAM" id="SSF110997">
    <property type="entry name" value="Sporulation related repeat"/>
    <property type="match status" value="1"/>
</dbReference>
<evidence type="ECO:0000313" key="4">
    <source>
        <dbReference type="Proteomes" id="UP000634668"/>
    </source>
</evidence>
<dbReference type="AlphaFoldDB" id="A0A918ITY9"/>
<feature type="signal peptide" evidence="1">
    <location>
        <begin position="1"/>
        <end position="21"/>
    </location>
</feature>
<accession>A0A918ITY9</accession>
<evidence type="ECO:0000313" key="3">
    <source>
        <dbReference type="EMBL" id="GGW29839.1"/>
    </source>
</evidence>
<dbReference type="Proteomes" id="UP000634668">
    <property type="component" value="Unassembled WGS sequence"/>
</dbReference>
<keyword evidence="1" id="KW-0732">Signal</keyword>
<reference evidence="3" key="1">
    <citation type="journal article" date="2014" name="Int. J. Syst. Evol. Microbiol.">
        <title>Complete genome sequence of Corynebacterium casei LMG S-19264T (=DSM 44701T), isolated from a smear-ripened cheese.</title>
        <authorList>
            <consortium name="US DOE Joint Genome Institute (JGI-PGF)"/>
            <person name="Walter F."/>
            <person name="Albersmeier A."/>
            <person name="Kalinowski J."/>
            <person name="Ruckert C."/>
        </authorList>
    </citation>
    <scope>NUCLEOTIDE SEQUENCE</scope>
    <source>
        <strain evidence="3">KCTC 12113</strain>
    </source>
</reference>
<dbReference type="InterPro" id="IPR036680">
    <property type="entry name" value="SPOR-like_sf"/>
</dbReference>
<dbReference type="InterPro" id="IPR007730">
    <property type="entry name" value="SPOR-like_dom"/>
</dbReference>
<protein>
    <recommendedName>
        <fullName evidence="2">SPOR domain-containing protein</fullName>
    </recommendedName>
</protein>
<name>A0A918ITY9_9FLAO</name>
<keyword evidence="4" id="KW-1185">Reference proteome</keyword>
<sequence>MKNTFLFTILACSAIFCSAQQGNVTIQQDSKITQLLKIYKNVNENTNYYRIQVGFGSHQEAQNLKAKVDVDFPDWPTKIDFESPSYRVRIGNFRTLLEGEKKLIEVRQKYPSAMLLKPEKTTN</sequence>
<feature type="chain" id="PRO_5037066563" description="SPOR domain-containing protein" evidence="1">
    <location>
        <begin position="22"/>
        <end position="123"/>
    </location>
</feature>
<dbReference type="GO" id="GO:0042834">
    <property type="term" value="F:peptidoglycan binding"/>
    <property type="evidence" value="ECO:0007669"/>
    <property type="project" value="InterPro"/>
</dbReference>
<evidence type="ECO:0000256" key="1">
    <source>
        <dbReference type="SAM" id="SignalP"/>
    </source>
</evidence>
<evidence type="ECO:0000259" key="2">
    <source>
        <dbReference type="Pfam" id="PF05036"/>
    </source>
</evidence>
<organism evidence="3 4">
    <name type="scientific">Arenibacter certesii</name>
    <dbReference type="NCBI Taxonomy" id="228955"/>
    <lineage>
        <taxon>Bacteria</taxon>
        <taxon>Pseudomonadati</taxon>
        <taxon>Bacteroidota</taxon>
        <taxon>Flavobacteriia</taxon>
        <taxon>Flavobacteriales</taxon>
        <taxon>Flavobacteriaceae</taxon>
        <taxon>Arenibacter</taxon>
    </lineage>
</organism>